<dbReference type="RefSeq" id="WP_250861557.1">
    <property type="nucleotide sequence ID" value="NZ_JAGSOJ010000006.1"/>
</dbReference>
<protein>
    <submittedName>
        <fullName evidence="2">Uncharacterized protein</fullName>
    </submittedName>
</protein>
<organism evidence="2 3">
    <name type="scientific">Oceanirhabdus seepicola</name>
    <dbReference type="NCBI Taxonomy" id="2828781"/>
    <lineage>
        <taxon>Bacteria</taxon>
        <taxon>Bacillati</taxon>
        <taxon>Bacillota</taxon>
        <taxon>Clostridia</taxon>
        <taxon>Eubacteriales</taxon>
        <taxon>Clostridiaceae</taxon>
        <taxon>Oceanirhabdus</taxon>
    </lineage>
</organism>
<evidence type="ECO:0000256" key="1">
    <source>
        <dbReference type="SAM" id="Phobius"/>
    </source>
</evidence>
<evidence type="ECO:0000313" key="2">
    <source>
        <dbReference type="EMBL" id="MCM1992390.1"/>
    </source>
</evidence>
<keyword evidence="1" id="KW-0472">Membrane</keyword>
<keyword evidence="1" id="KW-1133">Transmembrane helix</keyword>
<feature type="transmembrane region" description="Helical" evidence="1">
    <location>
        <begin position="6"/>
        <end position="25"/>
    </location>
</feature>
<name>A0A9J6P8R1_9CLOT</name>
<proteinExistence type="predicted"/>
<comment type="caution">
    <text evidence="2">The sequence shown here is derived from an EMBL/GenBank/DDBJ whole genome shotgun (WGS) entry which is preliminary data.</text>
</comment>
<dbReference type="AlphaFoldDB" id="A0A9J6P8R1"/>
<accession>A0A9J6P8R1</accession>
<reference evidence="2" key="1">
    <citation type="journal article" date="2021" name="mSystems">
        <title>Bacteria and Archaea Synergistically Convert Glycine Betaine to Biogenic Methane in the Formosa Cold Seep of the South China Sea.</title>
        <authorList>
            <person name="Li L."/>
            <person name="Zhang W."/>
            <person name="Zhang S."/>
            <person name="Song L."/>
            <person name="Sun Q."/>
            <person name="Zhang H."/>
            <person name="Xiang H."/>
            <person name="Dong X."/>
        </authorList>
    </citation>
    <scope>NUCLEOTIDE SEQUENCE</scope>
    <source>
        <strain evidence="2">ZWT</strain>
    </source>
</reference>
<reference evidence="2" key="2">
    <citation type="submission" date="2021-04" db="EMBL/GenBank/DDBJ databases">
        <authorList>
            <person name="Dong X."/>
        </authorList>
    </citation>
    <scope>NUCLEOTIDE SEQUENCE</scope>
    <source>
        <strain evidence="2">ZWT</strain>
    </source>
</reference>
<dbReference type="EMBL" id="JAGSOJ010000006">
    <property type="protein sequence ID" value="MCM1992390.1"/>
    <property type="molecule type" value="Genomic_DNA"/>
</dbReference>
<gene>
    <name evidence="2" type="ORF">KDK92_21980</name>
</gene>
<evidence type="ECO:0000313" key="3">
    <source>
        <dbReference type="Proteomes" id="UP001056429"/>
    </source>
</evidence>
<sequence length="110" mass="12795">MDKLATAFVFITIGIIFIYVSKRNIRNRKEEMNKNFDDAIIELRKTLSTIMPNEDTKLNEILSIREKEFIESLTNSRDNEKAFGMWSAQQGVITVQDILIKIKKVKSRKA</sequence>
<dbReference type="Proteomes" id="UP001056429">
    <property type="component" value="Unassembled WGS sequence"/>
</dbReference>
<keyword evidence="1" id="KW-0812">Transmembrane</keyword>
<keyword evidence="3" id="KW-1185">Reference proteome</keyword>